<proteinExistence type="inferred from homology"/>
<evidence type="ECO:0000256" key="5">
    <source>
        <dbReference type="HAMAP-Rule" id="MF_00214"/>
    </source>
</evidence>
<dbReference type="RefSeq" id="WP_379561872.1">
    <property type="nucleotide sequence ID" value="NZ_CP085256.1"/>
</dbReference>
<feature type="binding site" evidence="5">
    <location>
        <begin position="46"/>
        <end position="48"/>
    </location>
    <ligand>
        <name>3-dehydroquinate</name>
        <dbReference type="ChEBI" id="CHEBI:32364"/>
    </ligand>
</feature>
<comment type="similarity">
    <text evidence="5">Belongs to the type-I 3-dehydroquinase family.</text>
</comment>
<dbReference type="InterPro" id="IPR050146">
    <property type="entry name" value="Type-I_3-dehydroquinase"/>
</dbReference>
<dbReference type="EMBL" id="JBHUMX010000035">
    <property type="protein sequence ID" value="MFD2629118.1"/>
    <property type="molecule type" value="Genomic_DNA"/>
</dbReference>
<organism evidence="6 7">
    <name type="scientific">Oceanobacillus kapialis</name>
    <dbReference type="NCBI Taxonomy" id="481353"/>
    <lineage>
        <taxon>Bacteria</taxon>
        <taxon>Bacillati</taxon>
        <taxon>Bacillota</taxon>
        <taxon>Bacilli</taxon>
        <taxon>Bacillales</taxon>
        <taxon>Bacillaceae</taxon>
        <taxon>Oceanobacillus</taxon>
    </lineage>
</organism>
<dbReference type="EC" id="4.2.1.10" evidence="5"/>
<feature type="binding site" evidence="5">
    <location>
        <position position="234"/>
    </location>
    <ligand>
        <name>3-dehydroquinate</name>
        <dbReference type="ChEBI" id="CHEBI:32364"/>
    </ligand>
</feature>
<dbReference type="Gene3D" id="3.20.20.70">
    <property type="entry name" value="Aldolase class I"/>
    <property type="match status" value="1"/>
</dbReference>
<gene>
    <name evidence="5 6" type="primary">aroD</name>
    <name evidence="6" type="ORF">ACFSUN_10050</name>
</gene>
<dbReference type="NCBIfam" id="TIGR01093">
    <property type="entry name" value="aroD"/>
    <property type="match status" value="1"/>
</dbReference>
<evidence type="ECO:0000256" key="4">
    <source>
        <dbReference type="ARBA" id="ARBA00023270"/>
    </source>
</evidence>
<comment type="function">
    <text evidence="5">Involved in the third step of the chorismate pathway, which leads to the biosynthesis of aromatic amino acids. Catalyzes the cis-dehydration of 3-dehydroquinate (DHQ) and introduces the first double bond of the aromatic ring to yield 3-dehydroshikimate.</text>
</comment>
<comment type="pathway">
    <text evidence="5">Metabolic intermediate biosynthesis; chorismate biosynthesis; chorismate from D-erythrose 4-phosphate and phosphoenolpyruvate: step 3/7.</text>
</comment>
<evidence type="ECO:0000313" key="6">
    <source>
        <dbReference type="EMBL" id="MFD2629118.1"/>
    </source>
</evidence>
<dbReference type="SUPFAM" id="SSF51569">
    <property type="entry name" value="Aldolase"/>
    <property type="match status" value="1"/>
</dbReference>
<evidence type="ECO:0000256" key="3">
    <source>
        <dbReference type="ARBA" id="ARBA00023239"/>
    </source>
</evidence>
<comment type="subunit">
    <text evidence="5">Homodimer.</text>
</comment>
<dbReference type="CDD" id="cd00502">
    <property type="entry name" value="DHQase_I"/>
    <property type="match status" value="1"/>
</dbReference>
<dbReference type="PANTHER" id="PTHR43699">
    <property type="entry name" value="3-DEHYDROQUINATE DEHYDRATASE"/>
    <property type="match status" value="1"/>
</dbReference>
<evidence type="ECO:0000313" key="7">
    <source>
        <dbReference type="Proteomes" id="UP001597451"/>
    </source>
</evidence>
<dbReference type="InterPro" id="IPR001381">
    <property type="entry name" value="DHquinase_I"/>
</dbReference>
<keyword evidence="3 5" id="KW-0456">Lyase</keyword>
<dbReference type="Pfam" id="PF01487">
    <property type="entry name" value="DHquinase_I"/>
    <property type="match status" value="1"/>
</dbReference>
<feature type="binding site" evidence="5">
    <location>
        <position position="211"/>
    </location>
    <ligand>
        <name>3-dehydroquinate</name>
        <dbReference type="ChEBI" id="CHEBI:32364"/>
    </ligand>
</feature>
<comment type="catalytic activity">
    <reaction evidence="1 5">
        <text>3-dehydroquinate = 3-dehydroshikimate + H2O</text>
        <dbReference type="Rhea" id="RHEA:21096"/>
        <dbReference type="ChEBI" id="CHEBI:15377"/>
        <dbReference type="ChEBI" id="CHEBI:16630"/>
        <dbReference type="ChEBI" id="CHEBI:32364"/>
        <dbReference type="EC" id="4.2.1.10"/>
    </reaction>
</comment>
<keyword evidence="5" id="KW-0028">Amino-acid biosynthesis</keyword>
<feature type="binding site" evidence="5">
    <location>
        <position position="82"/>
    </location>
    <ligand>
        <name>3-dehydroquinate</name>
        <dbReference type="ChEBI" id="CHEBI:32364"/>
    </ligand>
</feature>
<comment type="caution">
    <text evidence="6">The sequence shown here is derived from an EMBL/GenBank/DDBJ whole genome shotgun (WGS) entry which is preliminary data.</text>
</comment>
<sequence length="251" mass="27965">MKPIKVKHVTFGVGTPKIIVPLMGTTESELLEEITYIKEQQPDTVEWRADVFQNVKDLQAVENALHLIREKLTPIPLLFTFRTEQEGGRCPMPLSDYFHLLKTVINSQQVDLVDMELLTDESMLQEVISHAKHRGVNVILSNHEFTHTPAKETLLFRLQKMVTLGADIPKIAVMPQTVKDLLTLLEVTQEANESEQPIITMAMGKLGLLSRLAGEVFGSVATFAAGKQASAPGQISVSELRKALQIIHQHS</sequence>
<feature type="binding site" evidence="5">
    <location>
        <position position="230"/>
    </location>
    <ligand>
        <name>3-dehydroquinate</name>
        <dbReference type="ChEBI" id="CHEBI:32364"/>
    </ligand>
</feature>
<accession>A0ABW5Q0D5</accession>
<evidence type="ECO:0000256" key="2">
    <source>
        <dbReference type="ARBA" id="ARBA00023141"/>
    </source>
</evidence>
<dbReference type="GO" id="GO:0003855">
    <property type="term" value="F:3-dehydroquinate dehydratase activity"/>
    <property type="evidence" value="ECO:0007669"/>
    <property type="project" value="UniProtKB-EC"/>
</dbReference>
<dbReference type="InterPro" id="IPR013785">
    <property type="entry name" value="Aldolase_TIM"/>
</dbReference>
<evidence type="ECO:0000256" key="1">
    <source>
        <dbReference type="ARBA" id="ARBA00001864"/>
    </source>
</evidence>
<keyword evidence="4 5" id="KW-0704">Schiff base</keyword>
<feature type="active site" description="Proton donor/acceptor" evidence="5">
    <location>
        <position position="143"/>
    </location>
</feature>
<name>A0ABW5Q0D5_9BACI</name>
<keyword evidence="2 5" id="KW-0057">Aromatic amino acid biosynthesis</keyword>
<keyword evidence="7" id="KW-1185">Reference proteome</keyword>
<protein>
    <recommendedName>
        <fullName evidence="5">3-dehydroquinate dehydratase</fullName>
        <shortName evidence="5">3-dehydroquinase</shortName>
        <ecNumber evidence="5">4.2.1.10</ecNumber>
    </recommendedName>
    <alternativeName>
        <fullName evidence="5">Type I DHQase</fullName>
    </alternativeName>
    <alternativeName>
        <fullName evidence="5">Type I dehydroquinase</fullName>
        <shortName evidence="5">DHQ1</shortName>
    </alternativeName>
</protein>
<dbReference type="PANTHER" id="PTHR43699:SF1">
    <property type="entry name" value="3-DEHYDROQUINATE DEHYDRATASE"/>
    <property type="match status" value="1"/>
</dbReference>
<dbReference type="HAMAP" id="MF_00214">
    <property type="entry name" value="AroD"/>
    <property type="match status" value="1"/>
</dbReference>
<feature type="active site" description="Schiff-base intermediate with substrate" evidence="5">
    <location>
        <position position="170"/>
    </location>
</feature>
<comment type="caution">
    <text evidence="5">Lacks conserved residue(s) required for the propagation of feature annotation.</text>
</comment>
<reference evidence="7" key="1">
    <citation type="journal article" date="2019" name="Int. J. Syst. Evol. Microbiol.">
        <title>The Global Catalogue of Microorganisms (GCM) 10K type strain sequencing project: providing services to taxonomists for standard genome sequencing and annotation.</title>
        <authorList>
            <consortium name="The Broad Institute Genomics Platform"/>
            <consortium name="The Broad Institute Genome Sequencing Center for Infectious Disease"/>
            <person name="Wu L."/>
            <person name="Ma J."/>
        </authorList>
    </citation>
    <scope>NUCLEOTIDE SEQUENCE [LARGE SCALE GENOMIC DNA]</scope>
    <source>
        <strain evidence="7">TISTR 1858</strain>
    </source>
</reference>
<dbReference type="Proteomes" id="UP001597451">
    <property type="component" value="Unassembled WGS sequence"/>
</dbReference>